<evidence type="ECO:0008006" key="3">
    <source>
        <dbReference type="Google" id="ProtNLM"/>
    </source>
</evidence>
<dbReference type="HOGENOM" id="CLU_1955714_0_0_10"/>
<dbReference type="Proteomes" id="UP000001007">
    <property type="component" value="Chromosome"/>
</dbReference>
<sequence length="128" mass="13476">MHLSKKILHQITSCLTIQSCSPGTPSAPGRLYSLLELSQRLTAFDGFAGGGQDGLDGSGGVGGDVDAAHLFIRQIVRLWFCALEPGGGSGCRDWMVETGCGNEAGVRPSSPSITSTFTTYFFPIYGQS</sequence>
<evidence type="ECO:0000313" key="1">
    <source>
        <dbReference type="EMBL" id="AAM72160.1"/>
    </source>
</evidence>
<dbReference type="AlphaFoldDB" id="Q8KDW9"/>
<gene>
    <name evidence="1" type="ordered locus">CT0925</name>
</gene>
<reference evidence="1 2" key="1">
    <citation type="journal article" date="2002" name="Proc. Natl. Acad. Sci. U.S.A.">
        <title>The complete genome sequence of Chlorobium tepidum TLS, a photosynthetic, anaerobic, green-sulfur bacterium.</title>
        <authorList>
            <person name="Eisen J.A."/>
            <person name="Nelson K.E."/>
            <person name="Paulsen I.T."/>
            <person name="Heidelberg J.F."/>
            <person name="Wu M."/>
            <person name="Dodson R.J."/>
            <person name="Deboy R."/>
            <person name="Gwinn M.L."/>
            <person name="Nelson W.C."/>
            <person name="Haft D.H."/>
            <person name="Hickey E.K."/>
            <person name="Peterson J.D."/>
            <person name="Durkin A.S."/>
            <person name="Kolonay J.L."/>
            <person name="Yang F."/>
            <person name="Holt I."/>
            <person name="Umayam L.A."/>
            <person name="Mason T."/>
            <person name="Brenner M."/>
            <person name="Shea T.P."/>
            <person name="Parksey D."/>
            <person name="Nierman W.C."/>
            <person name="Feldblyum T.V."/>
            <person name="Hansen C.L."/>
            <person name="Craven M.B."/>
            <person name="Radune D."/>
            <person name="Vamathevan J."/>
            <person name="Khouri H."/>
            <person name="White O."/>
            <person name="Gruber T.M."/>
            <person name="Ketchum K.A."/>
            <person name="Venter J.C."/>
            <person name="Tettelin H."/>
            <person name="Bryant D.A."/>
            <person name="Fraser C.M."/>
        </authorList>
    </citation>
    <scope>NUCLEOTIDE SEQUENCE [LARGE SCALE GENOMIC DNA]</scope>
    <source>
        <strain evidence="2">ATCC 49652 / DSM 12025 / NBRC 103806 / TLS</strain>
    </source>
</reference>
<organism evidence="1 2">
    <name type="scientific">Chlorobaculum tepidum (strain ATCC 49652 / DSM 12025 / NBRC 103806 / TLS)</name>
    <name type="common">Chlorobium tepidum</name>
    <dbReference type="NCBI Taxonomy" id="194439"/>
    <lineage>
        <taxon>Bacteria</taxon>
        <taxon>Pseudomonadati</taxon>
        <taxon>Chlorobiota</taxon>
        <taxon>Chlorobiia</taxon>
        <taxon>Chlorobiales</taxon>
        <taxon>Chlorobiaceae</taxon>
        <taxon>Chlorobaculum</taxon>
    </lineage>
</organism>
<dbReference type="KEGG" id="cte:CT0925"/>
<dbReference type="STRING" id="194439.CT0925"/>
<proteinExistence type="predicted"/>
<dbReference type="PROSITE" id="PS51257">
    <property type="entry name" value="PROKAR_LIPOPROTEIN"/>
    <property type="match status" value="1"/>
</dbReference>
<protein>
    <recommendedName>
        <fullName evidence="3">Lipoprotein</fullName>
    </recommendedName>
</protein>
<evidence type="ECO:0000313" key="2">
    <source>
        <dbReference type="Proteomes" id="UP000001007"/>
    </source>
</evidence>
<dbReference type="EnsemblBacteria" id="AAM72160">
    <property type="protein sequence ID" value="AAM72160"/>
    <property type="gene ID" value="CT0925"/>
</dbReference>
<keyword evidence="2" id="KW-1185">Reference proteome</keyword>
<dbReference type="EMBL" id="AE006470">
    <property type="protein sequence ID" value="AAM72160.1"/>
    <property type="molecule type" value="Genomic_DNA"/>
</dbReference>
<accession>Q8KDW9</accession>
<name>Q8KDW9_CHLTE</name>